<reference evidence="2" key="1">
    <citation type="journal article" date="2019" name="Int. J. Syst. Evol. Microbiol.">
        <title>The Global Catalogue of Microorganisms (GCM) 10K type strain sequencing project: providing services to taxonomists for standard genome sequencing and annotation.</title>
        <authorList>
            <consortium name="The Broad Institute Genomics Platform"/>
            <consortium name="The Broad Institute Genome Sequencing Center for Infectious Disease"/>
            <person name="Wu L."/>
            <person name="Ma J."/>
        </authorList>
    </citation>
    <scope>NUCLEOTIDE SEQUENCE [LARGE SCALE GENOMIC DNA]</scope>
    <source>
        <strain evidence="2">CCUG 59858</strain>
    </source>
</reference>
<proteinExistence type="predicted"/>
<dbReference type="Proteomes" id="UP001595758">
    <property type="component" value="Unassembled WGS sequence"/>
</dbReference>
<sequence>MPGDEINLKLQIEEKKQKTEHLEEEYLNGNLTREAFVMQYQTLFDQTGPDNAGIAEKVQELEKKRLSQQIDDMYEQIRRMEEQNRQAEPHNQTEVPAQSYAVPPYAIQPPQQFNFGDPLGHIHSHYSVGTLPEVDVLRMPGQVYLPDFPYDPNAHTYPVNAYPPPPVPYAQNLPQFPTVHAYQPPQPTPLSTAYPPDSRSATLINKLNHYINRIEKNTKTVKGKEVIDFAAGFFFFAQSRAINRHANYLLAKELKTNLEHGTRSVPGIFHDVLEQRRNLAKKIRKFEEHDRGINSDELNEIIRMVK</sequence>
<name>A0ABV8CDB6_9GAMM</name>
<comment type="caution">
    <text evidence="1">The sequence shown here is derived from an EMBL/GenBank/DDBJ whole genome shotgun (WGS) entry which is preliminary data.</text>
</comment>
<evidence type="ECO:0000313" key="1">
    <source>
        <dbReference type="EMBL" id="MFC3908314.1"/>
    </source>
</evidence>
<gene>
    <name evidence="1" type="ORF">ACFORL_04400</name>
</gene>
<dbReference type="EMBL" id="JBHSAB010000004">
    <property type="protein sequence ID" value="MFC3908314.1"/>
    <property type="molecule type" value="Genomic_DNA"/>
</dbReference>
<keyword evidence="2" id="KW-1185">Reference proteome</keyword>
<organism evidence="1 2">
    <name type="scientific">Legionella dresdenensis</name>
    <dbReference type="NCBI Taxonomy" id="450200"/>
    <lineage>
        <taxon>Bacteria</taxon>
        <taxon>Pseudomonadati</taxon>
        <taxon>Pseudomonadota</taxon>
        <taxon>Gammaproteobacteria</taxon>
        <taxon>Legionellales</taxon>
        <taxon>Legionellaceae</taxon>
        <taxon>Legionella</taxon>
    </lineage>
</organism>
<evidence type="ECO:0000313" key="2">
    <source>
        <dbReference type="Proteomes" id="UP001595758"/>
    </source>
</evidence>
<dbReference type="RefSeq" id="WP_382341473.1">
    <property type="nucleotide sequence ID" value="NZ_JBHSAB010000004.1"/>
</dbReference>
<accession>A0ABV8CDB6</accession>
<protein>
    <submittedName>
        <fullName evidence="1">Uncharacterized protein</fullName>
    </submittedName>
</protein>